<evidence type="ECO:0000313" key="7">
    <source>
        <dbReference type="EMBL" id="UXN69712.1"/>
    </source>
</evidence>
<keyword evidence="3 4" id="KW-0408">Iron</keyword>
<dbReference type="Proteomes" id="UP001061862">
    <property type="component" value="Chromosome"/>
</dbReference>
<dbReference type="Gene3D" id="1.10.760.10">
    <property type="entry name" value="Cytochrome c-like domain"/>
    <property type="match status" value="1"/>
</dbReference>
<evidence type="ECO:0000256" key="2">
    <source>
        <dbReference type="ARBA" id="ARBA00022723"/>
    </source>
</evidence>
<protein>
    <submittedName>
        <fullName evidence="7">Cytochrome c</fullName>
    </submittedName>
</protein>
<sequence>MKSLRAFALLGLLATSPAAAQERSPHANYILRCAGCHAMDGSGHPVGGIPDFRNLVGAFARDETGRTYLMHVPGVIGASLSDTEIAAVLNYIMDNWGGESVPADFVPFTGIEVSTLRAKSIGDVVTYRRKLVETLTEQGIATAGYPWP</sequence>
<reference evidence="7 8" key="1">
    <citation type="submission" date="2022-09" db="EMBL/GenBank/DDBJ databases">
        <title>Interaction between co-microsymbionts with complementary sets of symbiotic genes in legume-rhizobium systems.</title>
        <authorList>
            <person name="Safronova V."/>
            <person name="Sazanova A."/>
            <person name="Afonin A."/>
            <person name="Chirak E."/>
        </authorList>
    </citation>
    <scope>NUCLEOTIDE SEQUENCE [LARGE SCALE GENOMIC DNA]</scope>
    <source>
        <strain evidence="7 8">A18/4-1</strain>
    </source>
</reference>
<name>A0ABY6CBT8_9HYPH</name>
<dbReference type="InterPro" id="IPR009056">
    <property type="entry name" value="Cyt_c-like_dom"/>
</dbReference>
<evidence type="ECO:0000256" key="3">
    <source>
        <dbReference type="ARBA" id="ARBA00023004"/>
    </source>
</evidence>
<keyword evidence="8" id="KW-1185">Reference proteome</keyword>
<dbReference type="InterPro" id="IPR036909">
    <property type="entry name" value="Cyt_c-like_dom_sf"/>
</dbReference>
<feature type="domain" description="Cytochrome c" evidence="6">
    <location>
        <begin position="1"/>
        <end position="96"/>
    </location>
</feature>
<dbReference type="SUPFAM" id="SSF46626">
    <property type="entry name" value="Cytochrome c"/>
    <property type="match status" value="1"/>
</dbReference>
<keyword evidence="5" id="KW-0732">Signal</keyword>
<evidence type="ECO:0000259" key="6">
    <source>
        <dbReference type="PROSITE" id="PS51007"/>
    </source>
</evidence>
<evidence type="ECO:0000313" key="8">
    <source>
        <dbReference type="Proteomes" id="UP001061862"/>
    </source>
</evidence>
<gene>
    <name evidence="7" type="ORF">N8A98_21270</name>
</gene>
<feature type="chain" id="PRO_5047469646" evidence="5">
    <location>
        <begin position="21"/>
        <end position="148"/>
    </location>
</feature>
<dbReference type="EMBL" id="CP104965">
    <property type="protein sequence ID" value="UXN69712.1"/>
    <property type="molecule type" value="Genomic_DNA"/>
</dbReference>
<dbReference type="RefSeq" id="WP_262168313.1">
    <property type="nucleotide sequence ID" value="NZ_CP104965.1"/>
</dbReference>
<keyword evidence="1 4" id="KW-0349">Heme</keyword>
<dbReference type="PROSITE" id="PS51007">
    <property type="entry name" value="CYTC"/>
    <property type="match status" value="1"/>
</dbReference>
<evidence type="ECO:0000256" key="4">
    <source>
        <dbReference type="PROSITE-ProRule" id="PRU00433"/>
    </source>
</evidence>
<feature type="signal peptide" evidence="5">
    <location>
        <begin position="1"/>
        <end position="20"/>
    </location>
</feature>
<evidence type="ECO:0000256" key="5">
    <source>
        <dbReference type="SAM" id="SignalP"/>
    </source>
</evidence>
<organism evidence="7 8">
    <name type="scientific">Devosia neptuniae</name>
    <dbReference type="NCBI Taxonomy" id="191302"/>
    <lineage>
        <taxon>Bacteria</taxon>
        <taxon>Pseudomonadati</taxon>
        <taxon>Pseudomonadota</taxon>
        <taxon>Alphaproteobacteria</taxon>
        <taxon>Hyphomicrobiales</taxon>
        <taxon>Devosiaceae</taxon>
        <taxon>Devosia</taxon>
    </lineage>
</organism>
<keyword evidence="2 4" id="KW-0479">Metal-binding</keyword>
<proteinExistence type="predicted"/>
<evidence type="ECO:0000256" key="1">
    <source>
        <dbReference type="ARBA" id="ARBA00022617"/>
    </source>
</evidence>
<accession>A0ABY6CBT8</accession>